<reference evidence="1 2" key="2">
    <citation type="journal article" date="2022" name="Mol. Ecol. Resour.">
        <title>The genomes of chicory, endive, great burdock and yacon provide insights into Asteraceae paleo-polyploidization history and plant inulin production.</title>
        <authorList>
            <person name="Fan W."/>
            <person name="Wang S."/>
            <person name="Wang H."/>
            <person name="Wang A."/>
            <person name="Jiang F."/>
            <person name="Liu H."/>
            <person name="Zhao H."/>
            <person name="Xu D."/>
            <person name="Zhang Y."/>
        </authorList>
    </citation>
    <scope>NUCLEOTIDE SEQUENCE [LARGE SCALE GENOMIC DNA]</scope>
    <source>
        <strain evidence="2">cv. Niubang</strain>
    </source>
</reference>
<proteinExistence type="predicted"/>
<dbReference type="Proteomes" id="UP001055879">
    <property type="component" value="Linkage Group LG05"/>
</dbReference>
<dbReference type="EMBL" id="CM042051">
    <property type="protein sequence ID" value="KAI3729051.1"/>
    <property type="molecule type" value="Genomic_DNA"/>
</dbReference>
<evidence type="ECO:0000313" key="1">
    <source>
        <dbReference type="EMBL" id="KAI3729051.1"/>
    </source>
</evidence>
<reference evidence="2" key="1">
    <citation type="journal article" date="2022" name="Mol. Ecol. Resour.">
        <title>The genomes of chicory, endive, great burdock and yacon provide insights into Asteraceae palaeo-polyploidization history and plant inulin production.</title>
        <authorList>
            <person name="Fan W."/>
            <person name="Wang S."/>
            <person name="Wang H."/>
            <person name="Wang A."/>
            <person name="Jiang F."/>
            <person name="Liu H."/>
            <person name="Zhao H."/>
            <person name="Xu D."/>
            <person name="Zhang Y."/>
        </authorList>
    </citation>
    <scope>NUCLEOTIDE SEQUENCE [LARGE SCALE GENOMIC DNA]</scope>
    <source>
        <strain evidence="2">cv. Niubang</strain>
    </source>
</reference>
<protein>
    <submittedName>
        <fullName evidence="1">Uncharacterized protein</fullName>
    </submittedName>
</protein>
<keyword evidence="2" id="KW-1185">Reference proteome</keyword>
<name>A0ACB9C440_ARCLA</name>
<evidence type="ECO:0000313" key="2">
    <source>
        <dbReference type="Proteomes" id="UP001055879"/>
    </source>
</evidence>
<sequence length="170" mass="19434">MVPSAYLDERIEGDKEYGASLWKPLDQECTKWLETKPQNSVVYISFGSMVSLTQQEMEEIAWGLHKSGFDFLWVVKDSERHKLPKGFLEFTTQNQEKGRVKVDDELGIVKREYVVISLNEVMNEGKRGLEIKKNVEKWRGLAKEAITEGGSSDKAIDEFVVALKTFATKK</sequence>
<gene>
    <name evidence="1" type="ORF">L6452_17698</name>
</gene>
<comment type="caution">
    <text evidence="1">The sequence shown here is derived from an EMBL/GenBank/DDBJ whole genome shotgun (WGS) entry which is preliminary data.</text>
</comment>
<accession>A0ACB9C440</accession>
<organism evidence="1 2">
    <name type="scientific">Arctium lappa</name>
    <name type="common">Greater burdock</name>
    <name type="synonym">Lappa major</name>
    <dbReference type="NCBI Taxonomy" id="4217"/>
    <lineage>
        <taxon>Eukaryota</taxon>
        <taxon>Viridiplantae</taxon>
        <taxon>Streptophyta</taxon>
        <taxon>Embryophyta</taxon>
        <taxon>Tracheophyta</taxon>
        <taxon>Spermatophyta</taxon>
        <taxon>Magnoliopsida</taxon>
        <taxon>eudicotyledons</taxon>
        <taxon>Gunneridae</taxon>
        <taxon>Pentapetalae</taxon>
        <taxon>asterids</taxon>
        <taxon>campanulids</taxon>
        <taxon>Asterales</taxon>
        <taxon>Asteraceae</taxon>
        <taxon>Carduoideae</taxon>
        <taxon>Cardueae</taxon>
        <taxon>Arctiinae</taxon>
        <taxon>Arctium</taxon>
    </lineage>
</organism>